<protein>
    <submittedName>
        <fullName evidence="1">Uncharacterized protein</fullName>
    </submittedName>
</protein>
<organism evidence="1 2">
    <name type="scientific">Avena sativa</name>
    <name type="common">Oat</name>
    <dbReference type="NCBI Taxonomy" id="4498"/>
    <lineage>
        <taxon>Eukaryota</taxon>
        <taxon>Viridiplantae</taxon>
        <taxon>Streptophyta</taxon>
        <taxon>Embryophyta</taxon>
        <taxon>Tracheophyta</taxon>
        <taxon>Spermatophyta</taxon>
        <taxon>Magnoliopsida</taxon>
        <taxon>Liliopsida</taxon>
        <taxon>Poales</taxon>
        <taxon>Poaceae</taxon>
        <taxon>BOP clade</taxon>
        <taxon>Pooideae</taxon>
        <taxon>Poodae</taxon>
        <taxon>Poeae</taxon>
        <taxon>Poeae Chloroplast Group 1 (Aveneae type)</taxon>
        <taxon>Aveninae</taxon>
        <taxon>Avena</taxon>
    </lineage>
</organism>
<keyword evidence="2" id="KW-1185">Reference proteome</keyword>
<proteinExistence type="predicted"/>
<dbReference type="Proteomes" id="UP001732700">
    <property type="component" value="Chromosome 7C"/>
</dbReference>
<name>A0ACD6A5W9_AVESA</name>
<evidence type="ECO:0000313" key="1">
    <source>
        <dbReference type="EnsemblPlants" id="AVESA.00010b.r2.7CG0687160.1.CDS"/>
    </source>
</evidence>
<dbReference type="EnsemblPlants" id="AVESA.00010b.r2.7CG0687160.1">
    <property type="protein sequence ID" value="AVESA.00010b.r2.7CG0687160.1.CDS"/>
    <property type="gene ID" value="AVESA.00010b.r2.7CG0687160"/>
</dbReference>
<evidence type="ECO:0000313" key="2">
    <source>
        <dbReference type="Proteomes" id="UP001732700"/>
    </source>
</evidence>
<reference evidence="1" key="1">
    <citation type="submission" date="2021-05" db="EMBL/GenBank/DDBJ databases">
        <authorList>
            <person name="Scholz U."/>
            <person name="Mascher M."/>
            <person name="Fiebig A."/>
        </authorList>
    </citation>
    <scope>NUCLEOTIDE SEQUENCE [LARGE SCALE GENOMIC DNA]</scope>
</reference>
<sequence length="513" mass="56808">MELMLNTTVLKTTIVFWVIVFASKSSCLCRVFQPAALPPTTVLQSRRVLSSLRCSSGTIIQSSDRCSGFAARRLFDGMPKSKKASMAGGTDRISALPDDILRHMLSFSEAQVSVRSSVLARRWRHLWKSMPVLRLTGRPQESRNFMDHLLVLRGPSPLDACLFDFTQASKGDYSPVNMWICYALALFRLRVLSVAFSDGSEFPMIRLPLASTNLTNMELTNVRLIDHQFLDFRCGPSLEQLKMTKCAVSVQRLFSSSLKCLSIEECCFNGARRTSISAPSLTSLQLTDATGKTPFLEDMPALVTATVRFSRDCWDICGICDLVSCGDISCVCCYIHSCADASCKCCYRTDDNKEGCVFLKGVSAATDLKLIAESGLILLERDLRRCPTFSKLKTLSLNEWCVAGDHRALICILQHTPVLENLTLQLSETPEDKKPVKATYNLLEQSVASENLKIVEITCEEVDTRVHNIMKSLSTYGIPLEKITIWQANKSTGCLNIVCSGFSSKPGGEDQGC</sequence>
<accession>A0ACD6A5W9</accession>
<reference evidence="1" key="2">
    <citation type="submission" date="2025-09" db="UniProtKB">
        <authorList>
            <consortium name="EnsemblPlants"/>
        </authorList>
    </citation>
    <scope>IDENTIFICATION</scope>
</reference>